<evidence type="ECO:0000313" key="5">
    <source>
        <dbReference type="Proteomes" id="UP000269721"/>
    </source>
</evidence>
<dbReference type="InterPro" id="IPR006816">
    <property type="entry name" value="ELMO_dom"/>
</dbReference>
<feature type="non-terminal residue" evidence="4">
    <location>
        <position position="765"/>
    </location>
</feature>
<reference evidence="5" key="1">
    <citation type="journal article" date="2018" name="Nat. Microbiol.">
        <title>Leveraging single-cell genomics to expand the fungal tree of life.</title>
        <authorList>
            <person name="Ahrendt S.R."/>
            <person name="Quandt C.A."/>
            <person name="Ciobanu D."/>
            <person name="Clum A."/>
            <person name="Salamov A."/>
            <person name="Andreopoulos B."/>
            <person name="Cheng J.F."/>
            <person name="Woyke T."/>
            <person name="Pelin A."/>
            <person name="Henrissat B."/>
            <person name="Reynolds N.K."/>
            <person name="Benny G.L."/>
            <person name="Smith M.E."/>
            <person name="James T.Y."/>
            <person name="Grigoriev I.V."/>
        </authorList>
    </citation>
    <scope>NUCLEOTIDE SEQUENCE [LARGE SCALE GENOMIC DNA]</scope>
</reference>
<dbReference type="GO" id="GO:0005886">
    <property type="term" value="C:plasma membrane"/>
    <property type="evidence" value="ECO:0007669"/>
    <property type="project" value="TreeGrafter"/>
</dbReference>
<dbReference type="PANTHER" id="PTHR12771">
    <property type="entry name" value="ENGULFMENT AND CELL MOTILITY"/>
    <property type="match status" value="1"/>
</dbReference>
<evidence type="ECO:0000259" key="3">
    <source>
        <dbReference type="PROSITE" id="PS51335"/>
    </source>
</evidence>
<dbReference type="GO" id="GO:0007015">
    <property type="term" value="P:actin filament organization"/>
    <property type="evidence" value="ECO:0007669"/>
    <property type="project" value="TreeGrafter"/>
</dbReference>
<dbReference type="Pfam" id="PF04727">
    <property type="entry name" value="ELMO_CED12"/>
    <property type="match status" value="1"/>
</dbReference>
<feature type="compositionally biased region" description="Low complexity" evidence="2">
    <location>
        <begin position="117"/>
        <end position="129"/>
    </location>
</feature>
<keyword evidence="5" id="KW-1185">Reference proteome</keyword>
<dbReference type="InterPro" id="IPR001849">
    <property type="entry name" value="PH_domain"/>
</dbReference>
<dbReference type="OrthoDB" id="28413at2759"/>
<sequence>SESPRRDLARVGMLGLELMHAFVQDNREFYRQFVHEQLTKPPERRCPFARAAIEVCEILADFWEVSTGYSTSSTYQPLLLAFEQVNAITLRTFFRYWAEMQTAAATAPNPSPPGAPAPSSLSSTAAAPSSQPPPSAAATAQPSNPADDVARVAAVTRSRFRHAAEVATGVDVLAAFEKEMLAVGFAEARERQLKELEVEDDLMDSSVVRSLRERLYKESHDFIKQQRIQCLMAGAWFPVIREKGRVRGVVRFYRLGLNMKALHWGDFPEAMDDKPGLEELGERIDISLITDILTGLSSPIFSSKKNSSETPTLCFSLVSTSSSTASDATPISLADLACSSTTQYIEWTDAISMLLDRRPPNRQTLDMINRLADVAVKTALLDLTGEGLDAMLSGAAPEVPEGPRPAGQYWYEEPSNKARKQQAAPQPKRRRIFSDFRSPPPGKKNEESQPPMAKELTQEQMDRAEQNRLKALAKLKAKKEAKLKQGTLDSFFTSSPASSTGKTAGEFAREEGGGARSPKTPSAPSAPTPSSRTNAITPSNRTTPITPSNPSPSNRTLAHPSPPPAATIDLIDPGPGSASSVLPSRRKRADVAYTEPASDVEDDDEADVTAPRRRRRRRIEADDDDDGDAEYTPARGMDVDEEEEDVVEIMEADEDEDEEAEEKGGAERGGVKTPGGRSGKVAAFTTPRAKIKNFALSTPSVKRGQSFLSPLGSEDKQARAASFKEKNEVRYSWLKEGNIRDASGNSPDHEEYDVRTLYIPKEAWK</sequence>
<evidence type="ECO:0000256" key="2">
    <source>
        <dbReference type="SAM" id="MobiDB-lite"/>
    </source>
</evidence>
<protein>
    <submittedName>
        <fullName evidence="4">ELMO/CED-12 family-domain-containing protein</fullName>
    </submittedName>
</protein>
<dbReference type="PANTHER" id="PTHR12771:SF56">
    <property type="entry name" value="CED-12"/>
    <property type="match status" value="1"/>
</dbReference>
<dbReference type="EMBL" id="KZ998412">
    <property type="protein sequence ID" value="RKO86175.1"/>
    <property type="molecule type" value="Genomic_DNA"/>
</dbReference>
<dbReference type="InterPro" id="IPR011993">
    <property type="entry name" value="PH-like_dom_sf"/>
</dbReference>
<accession>A0A4P9W4J4</accession>
<dbReference type="Pfam" id="PF16457">
    <property type="entry name" value="PH_12"/>
    <property type="match status" value="1"/>
</dbReference>
<dbReference type="InterPro" id="IPR050868">
    <property type="entry name" value="ELMO_domain-containing"/>
</dbReference>
<dbReference type="Gene3D" id="2.30.29.30">
    <property type="entry name" value="Pleckstrin-homology domain (PH domain)/Phosphotyrosine-binding domain (PTB)"/>
    <property type="match status" value="1"/>
</dbReference>
<organism evidence="4 5">
    <name type="scientific">Blyttiomyces helicus</name>
    <dbReference type="NCBI Taxonomy" id="388810"/>
    <lineage>
        <taxon>Eukaryota</taxon>
        <taxon>Fungi</taxon>
        <taxon>Fungi incertae sedis</taxon>
        <taxon>Chytridiomycota</taxon>
        <taxon>Chytridiomycota incertae sedis</taxon>
        <taxon>Chytridiomycetes</taxon>
        <taxon>Chytridiomycetes incertae sedis</taxon>
        <taxon>Blyttiomyces</taxon>
    </lineage>
</organism>
<name>A0A4P9W4J4_9FUNG</name>
<feature type="non-terminal residue" evidence="4">
    <location>
        <position position="1"/>
    </location>
</feature>
<gene>
    <name evidence="4" type="ORF">BDK51DRAFT_34606</name>
</gene>
<evidence type="ECO:0000313" key="4">
    <source>
        <dbReference type="EMBL" id="RKO86175.1"/>
    </source>
</evidence>
<feature type="compositionally biased region" description="Polar residues" evidence="2">
    <location>
        <begin position="487"/>
        <end position="502"/>
    </location>
</feature>
<dbReference type="GO" id="GO:0048870">
    <property type="term" value="P:cell motility"/>
    <property type="evidence" value="ECO:0007669"/>
    <property type="project" value="TreeGrafter"/>
</dbReference>
<dbReference type="Proteomes" id="UP000269721">
    <property type="component" value="Unassembled WGS sequence"/>
</dbReference>
<feature type="compositionally biased region" description="Low complexity" evidence="2">
    <location>
        <begin position="516"/>
        <end position="556"/>
    </location>
</feature>
<evidence type="ECO:0000256" key="1">
    <source>
        <dbReference type="ARBA" id="ARBA00024863"/>
    </source>
</evidence>
<feature type="region of interest" description="Disordered" evidence="2">
    <location>
        <begin position="105"/>
        <end position="148"/>
    </location>
</feature>
<proteinExistence type="predicted"/>
<feature type="compositionally biased region" description="Low complexity" evidence="2">
    <location>
        <begin position="136"/>
        <end position="148"/>
    </location>
</feature>
<dbReference type="SUPFAM" id="SSF50729">
    <property type="entry name" value="PH domain-like"/>
    <property type="match status" value="1"/>
</dbReference>
<feature type="region of interest" description="Disordered" evidence="2">
    <location>
        <begin position="479"/>
        <end position="684"/>
    </location>
</feature>
<dbReference type="PROSITE" id="PS51335">
    <property type="entry name" value="ELMO"/>
    <property type="match status" value="1"/>
</dbReference>
<feature type="domain" description="ELMO" evidence="3">
    <location>
        <begin position="1"/>
        <end position="125"/>
    </location>
</feature>
<dbReference type="AlphaFoldDB" id="A0A4P9W4J4"/>
<feature type="compositionally biased region" description="Acidic residues" evidence="2">
    <location>
        <begin position="598"/>
        <end position="607"/>
    </location>
</feature>
<feature type="compositionally biased region" description="Acidic residues" evidence="2">
    <location>
        <begin position="639"/>
        <end position="661"/>
    </location>
</feature>
<comment type="function">
    <text evidence="1">Involved in cytoskeletal rearrangements required for phagocytosis of apoptotic cells and cell motility. Acts in association with DOCK1 and CRK. Was initially proposed to be required in complex with DOCK1 to activate Rac Rho small GTPases. May enhance the guanine nucleotide exchange factor (GEF) activity of DOCK1.</text>
</comment>
<feature type="region of interest" description="Disordered" evidence="2">
    <location>
        <begin position="394"/>
        <end position="462"/>
    </location>
</feature>